<keyword evidence="17" id="KW-1185">Reference proteome</keyword>
<dbReference type="Pfam" id="PF14480">
    <property type="entry name" value="DNA_pol3_a_NI"/>
    <property type="match status" value="1"/>
</dbReference>
<dbReference type="NCBIfam" id="TIGR00573">
    <property type="entry name" value="dnaq"/>
    <property type="match status" value="1"/>
</dbReference>
<dbReference type="InterPro" id="IPR006054">
    <property type="entry name" value="DnaQ"/>
</dbReference>
<dbReference type="InterPro" id="IPR004013">
    <property type="entry name" value="PHP_dom"/>
</dbReference>
<comment type="caution">
    <text evidence="16">The sequence shown here is derived from an EMBL/GenBank/DDBJ whole genome shotgun (WGS) entry which is preliminary data.</text>
</comment>
<dbReference type="InterPro" id="IPR004805">
    <property type="entry name" value="DnaE2/DnaE/PolC"/>
</dbReference>
<dbReference type="Pfam" id="PF01336">
    <property type="entry name" value="tRNA_anti-codon"/>
    <property type="match status" value="1"/>
</dbReference>
<dbReference type="NCBIfam" id="NF001688">
    <property type="entry name" value="PRK00448.1"/>
    <property type="match status" value="1"/>
</dbReference>
<dbReference type="SMART" id="SM00479">
    <property type="entry name" value="EXOIII"/>
    <property type="match status" value="1"/>
</dbReference>
<evidence type="ECO:0000256" key="6">
    <source>
        <dbReference type="ARBA" id="ARBA00022705"/>
    </source>
</evidence>
<dbReference type="PANTHER" id="PTHR32294">
    <property type="entry name" value="DNA POLYMERASE III SUBUNIT ALPHA"/>
    <property type="match status" value="1"/>
</dbReference>
<dbReference type="InterPro" id="IPR016195">
    <property type="entry name" value="Pol/histidinol_Pase-like"/>
</dbReference>
<dbReference type="EC" id="2.7.7.7" evidence="13"/>
<dbReference type="HAMAP" id="MF_00356">
    <property type="entry name" value="DNApol_PolC"/>
    <property type="match status" value="1"/>
</dbReference>
<dbReference type="NCBIfam" id="TIGR01405">
    <property type="entry name" value="polC_Gram_pos"/>
    <property type="match status" value="1"/>
</dbReference>
<dbReference type="InterPro" id="IPR012337">
    <property type="entry name" value="RNaseH-like_sf"/>
</dbReference>
<evidence type="ECO:0000259" key="14">
    <source>
        <dbReference type="SMART" id="SM00479"/>
    </source>
</evidence>
<dbReference type="InterPro" id="IPR036397">
    <property type="entry name" value="RNaseH_sf"/>
</dbReference>
<organism evidence="16 17">
    <name type="scientific">Limosilactobacillus alvi</name>
    <dbReference type="NCBI Taxonomy" id="990412"/>
    <lineage>
        <taxon>Bacteria</taxon>
        <taxon>Bacillati</taxon>
        <taxon>Bacillota</taxon>
        <taxon>Bacilli</taxon>
        <taxon>Lactobacillales</taxon>
        <taxon>Lactobacillaceae</taxon>
        <taxon>Limosilactobacillus</taxon>
    </lineage>
</organism>
<dbReference type="Proteomes" id="UP000776629">
    <property type="component" value="Unassembled WGS sequence"/>
</dbReference>
<keyword evidence="5 13" id="KW-0548">Nucleotidyltransferase</keyword>
<reference evidence="16 17" key="1">
    <citation type="journal article" date="2021" name="Sci. Rep.">
        <title>The distribution of antibiotic resistance genes in chicken gut microbiota commensals.</title>
        <authorList>
            <person name="Juricova H."/>
            <person name="Matiasovicova J."/>
            <person name="Kubasova T."/>
            <person name="Cejkova D."/>
            <person name="Rychlik I."/>
        </authorList>
    </citation>
    <scope>NUCLEOTIDE SEQUENCE [LARGE SCALE GENOMIC DNA]</scope>
    <source>
        <strain evidence="16 17">An810</strain>
    </source>
</reference>
<dbReference type="Pfam" id="PF02811">
    <property type="entry name" value="PHP"/>
    <property type="match status" value="1"/>
</dbReference>
<dbReference type="InterPro" id="IPR012340">
    <property type="entry name" value="NA-bd_OB-fold"/>
</dbReference>
<dbReference type="Pfam" id="PF07733">
    <property type="entry name" value="DNA_pol3_alpha"/>
    <property type="match status" value="1"/>
</dbReference>
<feature type="domain" description="Polymerase/histidinol phosphatase N-terminal" evidence="15">
    <location>
        <begin position="355"/>
        <end position="420"/>
    </location>
</feature>
<dbReference type="SMART" id="SM00481">
    <property type="entry name" value="POLIIIAc"/>
    <property type="match status" value="1"/>
</dbReference>
<dbReference type="InterPro" id="IPR024754">
    <property type="entry name" value="DNA_PolC-like_N_II"/>
</dbReference>
<dbReference type="CDD" id="cd07435">
    <property type="entry name" value="PHP_PolIIIA_POLC"/>
    <property type="match status" value="1"/>
</dbReference>
<dbReference type="Gene3D" id="3.20.20.140">
    <property type="entry name" value="Metal-dependent hydrolases"/>
    <property type="match status" value="2"/>
</dbReference>
<proteinExistence type="inferred from homology"/>
<evidence type="ECO:0000256" key="4">
    <source>
        <dbReference type="ARBA" id="ARBA00022679"/>
    </source>
</evidence>
<keyword evidence="3 13" id="KW-0963">Cytoplasm</keyword>
<evidence type="ECO:0000256" key="10">
    <source>
        <dbReference type="ARBA" id="ARBA00022932"/>
    </source>
</evidence>
<dbReference type="Gene3D" id="3.30.420.10">
    <property type="entry name" value="Ribonuclease H-like superfamily/Ribonuclease H"/>
    <property type="match status" value="1"/>
</dbReference>
<dbReference type="CDD" id="cd06127">
    <property type="entry name" value="DEDDh"/>
    <property type="match status" value="1"/>
</dbReference>
<keyword evidence="6 13" id="KW-0235">DNA replication</keyword>
<dbReference type="Gene3D" id="1.10.150.870">
    <property type="match status" value="1"/>
</dbReference>
<protein>
    <recommendedName>
        <fullName evidence="13">DNA polymerase III PolC-type</fullName>
        <shortName evidence="13">PolIII</shortName>
        <ecNumber evidence="13">2.7.7.7</ecNumber>
    </recommendedName>
</protein>
<dbReference type="Gene3D" id="1.10.150.700">
    <property type="entry name" value="PolC, middle finger domain"/>
    <property type="match status" value="1"/>
</dbReference>
<dbReference type="InterPro" id="IPR040982">
    <property type="entry name" value="DNA_pol3_finger"/>
</dbReference>
<evidence type="ECO:0000256" key="8">
    <source>
        <dbReference type="ARBA" id="ARBA00022801"/>
    </source>
</evidence>
<dbReference type="Gene3D" id="2.40.50.140">
    <property type="entry name" value="Nucleic acid-binding proteins"/>
    <property type="match status" value="1"/>
</dbReference>
<name>A0ABS2EN91_9LACO</name>
<dbReference type="SUPFAM" id="SSF53098">
    <property type="entry name" value="Ribonuclease H-like"/>
    <property type="match status" value="1"/>
</dbReference>
<evidence type="ECO:0000256" key="9">
    <source>
        <dbReference type="ARBA" id="ARBA00022839"/>
    </source>
</evidence>
<dbReference type="InterPro" id="IPR013520">
    <property type="entry name" value="Ribonucl_H"/>
</dbReference>
<evidence type="ECO:0000256" key="11">
    <source>
        <dbReference type="ARBA" id="ARBA00025611"/>
    </source>
</evidence>
<dbReference type="CDD" id="cd04484">
    <property type="entry name" value="polC_OBF"/>
    <property type="match status" value="1"/>
</dbReference>
<keyword evidence="7 13" id="KW-0540">Nuclease</keyword>
<dbReference type="GO" id="GO:0003887">
    <property type="term" value="F:DNA-directed DNA polymerase activity"/>
    <property type="evidence" value="ECO:0007669"/>
    <property type="project" value="UniProtKB-EC"/>
</dbReference>
<dbReference type="InterPro" id="IPR028112">
    <property type="entry name" value="DNA_PolC-type_N_I"/>
</dbReference>
<keyword evidence="4 13" id="KW-0808">Transferase</keyword>
<accession>A0ABS2EN91</accession>
<keyword evidence="9 13" id="KW-0269">Exonuclease</keyword>
<evidence type="ECO:0000256" key="13">
    <source>
        <dbReference type="HAMAP-Rule" id="MF_00356"/>
    </source>
</evidence>
<dbReference type="InterPro" id="IPR003141">
    <property type="entry name" value="Pol/His_phosphatase_N"/>
</dbReference>
<dbReference type="Pfam" id="PF14579">
    <property type="entry name" value="HHH_6"/>
    <property type="match status" value="1"/>
</dbReference>
<evidence type="ECO:0000313" key="16">
    <source>
        <dbReference type="EMBL" id="MBM6753977.1"/>
    </source>
</evidence>
<dbReference type="EMBL" id="JACJJQ010000014">
    <property type="protein sequence ID" value="MBM6753977.1"/>
    <property type="molecule type" value="Genomic_DNA"/>
</dbReference>
<dbReference type="InterPro" id="IPR004365">
    <property type="entry name" value="NA-bd_OB_tRNA"/>
</dbReference>
<evidence type="ECO:0000256" key="1">
    <source>
        <dbReference type="ARBA" id="ARBA00003452"/>
    </source>
</evidence>
<dbReference type="Pfam" id="PF11490">
    <property type="entry name" value="DNA_pol3_a_NII"/>
    <property type="match status" value="1"/>
</dbReference>
<evidence type="ECO:0000256" key="5">
    <source>
        <dbReference type="ARBA" id="ARBA00022695"/>
    </source>
</evidence>
<dbReference type="InterPro" id="IPR006308">
    <property type="entry name" value="Pol_III_a_PolC-type_gram_pos"/>
</dbReference>
<keyword evidence="10 13" id="KW-0239">DNA-directed DNA polymerase</keyword>
<dbReference type="SUPFAM" id="SSF160975">
    <property type="entry name" value="AF1531-like"/>
    <property type="match status" value="1"/>
</dbReference>
<evidence type="ECO:0000256" key="2">
    <source>
        <dbReference type="ARBA" id="ARBA00004496"/>
    </source>
</evidence>
<dbReference type="PANTHER" id="PTHR32294:SF5">
    <property type="entry name" value="DNA POLYMERASE III POLC-TYPE"/>
    <property type="match status" value="1"/>
</dbReference>
<dbReference type="SUPFAM" id="SSF89550">
    <property type="entry name" value="PHP domain-like"/>
    <property type="match status" value="1"/>
</dbReference>
<evidence type="ECO:0000313" key="17">
    <source>
        <dbReference type="Proteomes" id="UP000776629"/>
    </source>
</evidence>
<keyword evidence="8 13" id="KW-0378">Hydrolase</keyword>
<dbReference type="Gene3D" id="3.30.1900.20">
    <property type="match status" value="2"/>
</dbReference>
<dbReference type="Gene3D" id="6.10.140.1510">
    <property type="match status" value="1"/>
</dbReference>
<evidence type="ECO:0000259" key="15">
    <source>
        <dbReference type="SMART" id="SM00481"/>
    </source>
</evidence>
<gene>
    <name evidence="13" type="primary">polC</name>
    <name evidence="16" type="ORF">H5993_04275</name>
</gene>
<dbReference type="InterPro" id="IPR044923">
    <property type="entry name" value="PolC_middle_finger_sf"/>
</dbReference>
<dbReference type="InterPro" id="IPR011708">
    <property type="entry name" value="DNA_pol3_alpha_NTPase_dom"/>
</dbReference>
<feature type="domain" description="Exonuclease" evidence="14">
    <location>
        <begin position="438"/>
        <end position="604"/>
    </location>
</feature>
<comment type="similarity">
    <text evidence="13">Belongs to the DNA polymerase type-C family. PolC subfamily.</text>
</comment>
<sequence>MVLILILTRKNRRKILKLSPEEKFTKLLEQINYSTPDLKAGQVDEVVVHKQSRVWEIHLSFPNILPAATYQGFYQALRVSFYQLAQANVDLNIKTPTETLNEKLIGDYWRPLVTQALGQTTMTAEIADRVLPKLVDQRVVVPLANEKIKEFVEKRFFPLLMTAYQKAGFPAFTLHATVDSEKSAARVKELQERQKQQDAELVKKAMAQMQANKAKQSNSGSGVSAPTSVDGPVVIGKTISPQIELTPMKEIVDEERSVVVEGYVFSKEIKELRSGRQLMILEITDYTSSIVVKKFSRNQEDEALFDGLNEGDWIKVRGSVQEDTFMKDLTLNAYDINQVNHPERQDHASEDEKRIELHLHSTMSQMDATNSISDYAKQAIKWGMPALAITDHADVQAFPEAFKSAGKIKMLYGVEANVVDDGVPMVYNEDHRLLKDQTYVIFDVETTGLSAIFDRVIELSAVKMKNGEVLDRFDEFIDPGFPLKPQTTELTSITDDMVRGSKSEEEVFQMFRDFYQGAIIAGHNVSFDLGFMDVGYQRHGMAPIEDPVIDTLPLARFLYPNMRGYRLNTLSKKFKVALEHHHRANYDAEATGHLLHLFLKDAEDRYKVQYVDDLNKHMTENGAYRHARPFHVTILARTQAGMKNLYKLVSLSNVKYFARVPRIPRSVLTQYRDGLLLGTACASGEVFTAMMQKGFSEAEKLADFYDFIEVQPKPNYAPLLEEGVIQDQAQLEEILKNMVKLGQKVNKLVVATGDVHYLNPEDKIYRKILINSQGGANFLNKTHRPDVHFRTTDEMLGEFSFLGDDLAKEIVVTNTHKIADQIEELHPVQDKLYAPHMKGADQEIQDRTWDTAKAWYGDPLPKLVKDRVELELNSIIKNGFAVHYLIAQRLVAKSNKDGYLVGSRGSVGSSVVATLSGITEVNPLPPHYRCPKCQYSHFYTKGEYSSGFDLPDKNCPECGTLMIKDGHDIPFQTFLGFKGNKVPDIDLNFSGDYQPIAHNYMKVLFGEKNVFRAGTIGTVADKTAYGYVKAYERDTDQQFRGAEEDRLAKGATGVKRTTGQHPAGIIIVPDDKEIYDFTPVQYPADDQTAAWETTHFDFHSIHDNLLKMDILGHDDPTMIRALQDLSGINPITIPMDDEGVMSLFSSPKALGVTEEQINSKTGTLGLPEFGTRFVRGMLEDTHPKNYSQLLQISGLSHGTGVWLDNAQELIKQGTATIANVIGCRDNIMTDLIHYGLDSETAFQVMEHVRKGRGIPDEWQAKMLEVGVPQWYLDSCLKIKYMFPRAHAAAYVLMALRIAYFKVYFPLTYYAAFFSVRADDFDVVSMAHGKSSVKAAIKEIADKGNEASAKEKNLMTILELANEMLERGYSFKMVDIERSDASDWLMDGKTLIAPFRAIPGLGLNVAKQIVAAREEKPFISKEDLAERGKVSKTLIEFMTNNHVLDQLPDSNQLDLFGDF</sequence>
<evidence type="ECO:0000256" key="3">
    <source>
        <dbReference type="ARBA" id="ARBA00022490"/>
    </source>
</evidence>
<dbReference type="Pfam" id="PF00929">
    <property type="entry name" value="RNase_T"/>
    <property type="match status" value="1"/>
</dbReference>
<comment type="function">
    <text evidence="11">DNA polymerase III is a complex, multichain enzyme responsible for most of the replicative synthesis in bacteria. This DNA polymerase also exhibits 3' to 5' exonuclease activity. The alpha chain is the DNA polymerase.</text>
</comment>
<comment type="function">
    <text evidence="1 13">Required for replicative DNA synthesis. This DNA polymerase also exhibits 3' to 5' exonuclease activity.</text>
</comment>
<evidence type="ECO:0000256" key="7">
    <source>
        <dbReference type="ARBA" id="ARBA00022722"/>
    </source>
</evidence>
<comment type="subcellular location">
    <subcellularLocation>
        <location evidence="2 13">Cytoplasm</location>
    </subcellularLocation>
</comment>
<dbReference type="Pfam" id="PF17657">
    <property type="entry name" value="DNA_pol3_finger"/>
    <property type="match status" value="1"/>
</dbReference>
<dbReference type="InterPro" id="IPR029460">
    <property type="entry name" value="DNAPol_HHH"/>
</dbReference>
<evidence type="ECO:0000256" key="12">
    <source>
        <dbReference type="ARBA" id="ARBA00049244"/>
    </source>
</evidence>
<comment type="catalytic activity">
    <reaction evidence="12 13">
        <text>DNA(n) + a 2'-deoxyribonucleoside 5'-triphosphate = DNA(n+1) + diphosphate</text>
        <dbReference type="Rhea" id="RHEA:22508"/>
        <dbReference type="Rhea" id="RHEA-COMP:17339"/>
        <dbReference type="Rhea" id="RHEA-COMP:17340"/>
        <dbReference type="ChEBI" id="CHEBI:33019"/>
        <dbReference type="ChEBI" id="CHEBI:61560"/>
        <dbReference type="ChEBI" id="CHEBI:173112"/>
        <dbReference type="EC" id="2.7.7.7"/>
    </reaction>
</comment>
<dbReference type="SUPFAM" id="SSF50249">
    <property type="entry name" value="Nucleic acid-binding proteins"/>
    <property type="match status" value="1"/>
</dbReference>